<evidence type="ECO:0000313" key="13">
    <source>
        <dbReference type="Proteomes" id="UP000243459"/>
    </source>
</evidence>
<dbReference type="FunFam" id="3.40.50.150:FF:000123">
    <property type="entry name" value="Putative methyltransferase PMT15"/>
    <property type="match status" value="1"/>
</dbReference>
<feature type="region of interest" description="Disordered" evidence="11">
    <location>
        <begin position="48"/>
        <end position="82"/>
    </location>
</feature>
<evidence type="ECO:0000256" key="10">
    <source>
        <dbReference type="RuleBase" id="RU366043"/>
    </source>
</evidence>
<dbReference type="GO" id="GO:0005768">
    <property type="term" value="C:endosome"/>
    <property type="evidence" value="ECO:0007669"/>
    <property type="project" value="TreeGrafter"/>
</dbReference>
<keyword evidence="13" id="KW-1185">Reference proteome</keyword>
<keyword evidence="4 10" id="KW-0808">Transferase</keyword>
<keyword evidence="9 10" id="KW-0325">Glycoprotein</keyword>
<evidence type="ECO:0000256" key="2">
    <source>
        <dbReference type="ARBA" id="ARBA00008361"/>
    </source>
</evidence>
<dbReference type="GO" id="GO:0005802">
    <property type="term" value="C:trans-Golgi network"/>
    <property type="evidence" value="ECO:0007669"/>
    <property type="project" value="TreeGrafter"/>
</dbReference>
<proteinExistence type="inferred from homology"/>
<dbReference type="InterPro" id="IPR029063">
    <property type="entry name" value="SAM-dependent_MTases_sf"/>
</dbReference>
<evidence type="ECO:0000256" key="5">
    <source>
        <dbReference type="ARBA" id="ARBA00022692"/>
    </source>
</evidence>
<dbReference type="EMBL" id="CM007384">
    <property type="protein sequence ID" value="ONK73821.1"/>
    <property type="molecule type" value="Genomic_DNA"/>
</dbReference>
<dbReference type="OrthoDB" id="2013972at2759"/>
<reference evidence="13" key="1">
    <citation type="journal article" date="2017" name="Nat. Commun.">
        <title>The asparagus genome sheds light on the origin and evolution of a young Y chromosome.</title>
        <authorList>
            <person name="Harkess A."/>
            <person name="Zhou J."/>
            <person name="Xu C."/>
            <person name="Bowers J.E."/>
            <person name="Van der Hulst R."/>
            <person name="Ayyampalayam S."/>
            <person name="Mercati F."/>
            <person name="Riccardi P."/>
            <person name="McKain M.R."/>
            <person name="Kakrana A."/>
            <person name="Tang H."/>
            <person name="Ray J."/>
            <person name="Groenendijk J."/>
            <person name="Arikit S."/>
            <person name="Mathioni S.M."/>
            <person name="Nakano M."/>
            <person name="Shan H."/>
            <person name="Telgmann-Rauber A."/>
            <person name="Kanno A."/>
            <person name="Yue Z."/>
            <person name="Chen H."/>
            <person name="Li W."/>
            <person name="Chen Y."/>
            <person name="Xu X."/>
            <person name="Zhang Y."/>
            <person name="Luo S."/>
            <person name="Chen H."/>
            <person name="Gao J."/>
            <person name="Mao Z."/>
            <person name="Pires J.C."/>
            <person name="Luo M."/>
            <person name="Kudrna D."/>
            <person name="Wing R.A."/>
            <person name="Meyers B.C."/>
            <person name="Yi K."/>
            <person name="Kong H."/>
            <person name="Lavrijsen P."/>
            <person name="Sunseri F."/>
            <person name="Falavigna A."/>
            <person name="Ye Y."/>
            <person name="Leebens-Mack J.H."/>
            <person name="Chen G."/>
        </authorList>
    </citation>
    <scope>NUCLEOTIDE SEQUENCE [LARGE SCALE GENOMIC DNA]</scope>
    <source>
        <strain evidence="13">cv. DH0086</strain>
    </source>
</reference>
<dbReference type="OMA" id="THYKGWE"/>
<dbReference type="InterPro" id="IPR004159">
    <property type="entry name" value="Put_SAM_MeTrfase"/>
</dbReference>
<keyword evidence="6 10" id="KW-0735">Signal-anchor</keyword>
<comment type="similarity">
    <text evidence="2 10">Belongs to the methyltransferase superfamily.</text>
</comment>
<feature type="transmembrane region" description="Helical" evidence="10">
    <location>
        <begin position="21"/>
        <end position="40"/>
    </location>
</feature>
<dbReference type="EC" id="2.1.1.-" evidence="10"/>
<evidence type="ECO:0000256" key="8">
    <source>
        <dbReference type="ARBA" id="ARBA00023136"/>
    </source>
</evidence>
<dbReference type="GO" id="GO:0008168">
    <property type="term" value="F:methyltransferase activity"/>
    <property type="evidence" value="ECO:0007669"/>
    <property type="project" value="UniProtKB-UniRule"/>
</dbReference>
<dbReference type="Proteomes" id="UP000243459">
    <property type="component" value="Chromosome 4"/>
</dbReference>
<evidence type="ECO:0000256" key="6">
    <source>
        <dbReference type="ARBA" id="ARBA00022968"/>
    </source>
</evidence>
<dbReference type="PANTHER" id="PTHR10108">
    <property type="entry name" value="SAM-DEPENDENT METHYLTRANSFERASE"/>
    <property type="match status" value="1"/>
</dbReference>
<dbReference type="GO" id="GO:0005789">
    <property type="term" value="C:endoplasmic reticulum membrane"/>
    <property type="evidence" value="ECO:0007669"/>
    <property type="project" value="UniProtKB-SubCell"/>
</dbReference>
<name>A0A5P1FB09_ASPOF</name>
<evidence type="ECO:0000313" key="12">
    <source>
        <dbReference type="EMBL" id="ONK73821.1"/>
    </source>
</evidence>
<sequence>MAKDHGGSPKLHQLENRKKRLTYVFGVSGLCVLFYVLGSWQNNTIPKPDPNSNLSNKVDCDNVATSQPDTGSSGIDPGSVSPDNNVALDFQAHHQLNVNDTPIVSSGQGFPACAMNFSEYTPCQDTTRGRRFDRNMLVYRERHCPGDDETIRCLIPAPPKYKSPFKWPQSRDYAWYDNIPHKELSVEKAIQNWIQVEGDRFRFPGGGTMFPRGADAYIDDINALIPLTDGSIRTAVDTGCGVASWGAYLLKRDILAMSFAPRDTHEAQVQFALERGVPAMIGIMATQRIPYPARAFDMAHCSRCLIPWAAYNALYLTEVDRVLRPGGYWILSGPPIHWKKYYKGWERTQEDLKQEQDGIEEAAKSLCWKKVIEKGDLAIFQKPINHVECSQSIQDRMCRSNNADSAWYTKMEACITPLPEVNSEEEVAGGAVRKWPERAFATPPRISMGTIRGVDAKTFEDDNNLWKERISHYKRIVPGLTQGRYRNVMDMNANLGGFAAALIKFPVWVMNVVPSHSERNTLGVIYERGFIGTYQDWCEAVSTYPRTYDLIHADGLFSLYQDRCDVVHILLEMDRILRPEGTVIFRDTVDALTKIKEAMDGMRWKGHVSDHESGPFNPEKILVATKTYWTGEPSQGN</sequence>
<dbReference type="AlphaFoldDB" id="A0A5P1FB09"/>
<evidence type="ECO:0000256" key="1">
    <source>
        <dbReference type="ARBA" id="ARBA00004648"/>
    </source>
</evidence>
<accession>A0A5P1FB09</accession>
<dbReference type="GO" id="GO:0032259">
    <property type="term" value="P:methylation"/>
    <property type="evidence" value="ECO:0007669"/>
    <property type="project" value="UniProtKB-KW"/>
</dbReference>
<protein>
    <recommendedName>
        <fullName evidence="10">Methyltransferase</fullName>
        <ecNumber evidence="10">2.1.1.-</ecNumber>
    </recommendedName>
</protein>
<keyword evidence="5 10" id="KW-0812">Transmembrane</keyword>
<keyword evidence="7 10" id="KW-1133">Transmembrane helix</keyword>
<evidence type="ECO:0000256" key="7">
    <source>
        <dbReference type="ARBA" id="ARBA00022989"/>
    </source>
</evidence>
<dbReference type="SUPFAM" id="SSF53335">
    <property type="entry name" value="S-adenosyl-L-methionine-dependent methyltransferases"/>
    <property type="match status" value="2"/>
</dbReference>
<evidence type="ECO:0000256" key="9">
    <source>
        <dbReference type="ARBA" id="ARBA00023180"/>
    </source>
</evidence>
<gene>
    <name evidence="12" type="ORF">A4U43_C04F35730</name>
</gene>
<dbReference type="PANTHER" id="PTHR10108:SF1058">
    <property type="entry name" value="METHYLTRANSFERASE PMT18-RELATED"/>
    <property type="match status" value="1"/>
</dbReference>
<dbReference type="Gramene" id="ONK73821">
    <property type="protein sequence ID" value="ONK73821"/>
    <property type="gene ID" value="A4U43_C04F35730"/>
</dbReference>
<keyword evidence="8 10" id="KW-0472">Membrane</keyword>
<organism evidence="12 13">
    <name type="scientific">Asparagus officinalis</name>
    <name type="common">Garden asparagus</name>
    <dbReference type="NCBI Taxonomy" id="4686"/>
    <lineage>
        <taxon>Eukaryota</taxon>
        <taxon>Viridiplantae</taxon>
        <taxon>Streptophyta</taxon>
        <taxon>Embryophyta</taxon>
        <taxon>Tracheophyta</taxon>
        <taxon>Spermatophyta</taxon>
        <taxon>Magnoliopsida</taxon>
        <taxon>Liliopsida</taxon>
        <taxon>Asparagales</taxon>
        <taxon>Asparagaceae</taxon>
        <taxon>Asparagoideae</taxon>
        <taxon>Asparagus</taxon>
    </lineage>
</organism>
<evidence type="ECO:0000256" key="11">
    <source>
        <dbReference type="SAM" id="MobiDB-lite"/>
    </source>
</evidence>
<comment type="subcellular location">
    <subcellularLocation>
        <location evidence="1">Endoplasmic reticulum membrane</location>
        <topology evidence="1">Single-pass type II membrane protein</topology>
    </subcellularLocation>
    <subcellularLocation>
        <location evidence="10">Membrane</location>
        <topology evidence="10">Single-pass type II membrane protein</topology>
    </subcellularLocation>
</comment>
<feature type="compositionally biased region" description="Polar residues" evidence="11">
    <location>
        <begin position="63"/>
        <end position="73"/>
    </location>
</feature>
<dbReference type="Gene3D" id="3.40.50.150">
    <property type="entry name" value="Vaccinia Virus protein VP39"/>
    <property type="match status" value="1"/>
</dbReference>
<keyword evidence="3 10" id="KW-0489">Methyltransferase</keyword>
<dbReference type="Pfam" id="PF03141">
    <property type="entry name" value="Methyltransf_29"/>
    <property type="match status" value="1"/>
</dbReference>
<evidence type="ECO:0000256" key="3">
    <source>
        <dbReference type="ARBA" id="ARBA00022603"/>
    </source>
</evidence>
<evidence type="ECO:0000256" key="4">
    <source>
        <dbReference type="ARBA" id="ARBA00022679"/>
    </source>
</evidence>